<dbReference type="RefSeq" id="XP_062704370.1">
    <property type="nucleotide sequence ID" value="XM_062848386.1"/>
</dbReference>
<accession>A0ABM1Z9N9</accession>
<reference evidence="1" key="2">
    <citation type="submission" date="2025-05" db="UniProtKB">
        <authorList>
            <consortium name="EnsemblMetazoa"/>
        </authorList>
    </citation>
    <scope>IDENTIFICATION</scope>
    <source>
        <strain evidence="1">Foshan</strain>
    </source>
</reference>
<reference evidence="2" key="1">
    <citation type="journal article" date="2015" name="Proc. Natl. Acad. Sci. U.S.A.">
        <title>Genome sequence of the Asian Tiger mosquito, Aedes albopictus, reveals insights into its biology, genetics, and evolution.</title>
        <authorList>
            <person name="Chen X.G."/>
            <person name="Jiang X."/>
            <person name="Gu J."/>
            <person name="Xu M."/>
            <person name="Wu Y."/>
            <person name="Deng Y."/>
            <person name="Zhang C."/>
            <person name="Bonizzoni M."/>
            <person name="Dermauw W."/>
            <person name="Vontas J."/>
            <person name="Armbruster P."/>
            <person name="Huang X."/>
            <person name="Yang Y."/>
            <person name="Zhang H."/>
            <person name="He W."/>
            <person name="Peng H."/>
            <person name="Liu Y."/>
            <person name="Wu K."/>
            <person name="Chen J."/>
            <person name="Lirakis M."/>
            <person name="Topalis P."/>
            <person name="Van Leeuwen T."/>
            <person name="Hall A.B."/>
            <person name="Jiang X."/>
            <person name="Thorpe C."/>
            <person name="Mueller R.L."/>
            <person name="Sun C."/>
            <person name="Waterhouse R.M."/>
            <person name="Yan G."/>
            <person name="Tu Z.J."/>
            <person name="Fang X."/>
            <person name="James A.A."/>
        </authorList>
    </citation>
    <scope>NUCLEOTIDE SEQUENCE [LARGE SCALE GENOMIC DNA]</scope>
    <source>
        <strain evidence="2">Foshan</strain>
    </source>
</reference>
<dbReference type="PANTHER" id="PTHR11439:SF483">
    <property type="entry name" value="PEPTIDE SYNTHASE GLIP-LIKE, PUTATIVE (AFU_ORTHOLOGUE AFUA_3G12920)-RELATED"/>
    <property type="match status" value="1"/>
</dbReference>
<sequence length="237" mass="26286">MEENYARGEIESPPLADSSLYRSLVGSLLYIAIHARPDIAHATAVLGRKVNQPTEADWVAAKRVIRFLRGTLNKKLCFNGTSEELTGFADADWAGDCKTRKSTSGYVFMIGGAAVSWRSAKQSSVSLSSMESEYIALCDAVQEAIWLRRVLEDFGVKQNGPTTIFEDNQACLAFVRSERTTKRSKHIETKERFVQDICKKGLIKLEYLCSEDMTADALTKSLGTVKVINFAEKMGIV</sequence>
<dbReference type="PANTHER" id="PTHR11439">
    <property type="entry name" value="GAG-POL-RELATED RETROTRANSPOSON"/>
    <property type="match status" value="1"/>
</dbReference>
<dbReference type="CDD" id="cd09272">
    <property type="entry name" value="RNase_HI_RT_Ty1"/>
    <property type="match status" value="1"/>
</dbReference>
<organism evidence="1 2">
    <name type="scientific">Aedes albopictus</name>
    <name type="common">Asian tiger mosquito</name>
    <name type="synonym">Stegomyia albopicta</name>
    <dbReference type="NCBI Taxonomy" id="7160"/>
    <lineage>
        <taxon>Eukaryota</taxon>
        <taxon>Metazoa</taxon>
        <taxon>Ecdysozoa</taxon>
        <taxon>Arthropoda</taxon>
        <taxon>Hexapoda</taxon>
        <taxon>Insecta</taxon>
        <taxon>Pterygota</taxon>
        <taxon>Neoptera</taxon>
        <taxon>Endopterygota</taxon>
        <taxon>Diptera</taxon>
        <taxon>Nematocera</taxon>
        <taxon>Culicoidea</taxon>
        <taxon>Culicidae</taxon>
        <taxon>Culicinae</taxon>
        <taxon>Aedini</taxon>
        <taxon>Aedes</taxon>
        <taxon>Stegomyia</taxon>
    </lineage>
</organism>
<dbReference type="GeneID" id="134286722"/>
<keyword evidence="2" id="KW-1185">Reference proteome</keyword>
<dbReference type="Proteomes" id="UP000069940">
    <property type="component" value="Unassembled WGS sequence"/>
</dbReference>
<protein>
    <recommendedName>
        <fullName evidence="3">Reverse transcriptase Ty1/copia-type domain-containing protein</fullName>
    </recommendedName>
</protein>
<name>A0ABM1Z9N9_AEDAL</name>
<evidence type="ECO:0000313" key="1">
    <source>
        <dbReference type="EnsemblMetazoa" id="AALFPA23_016398.P23907"/>
    </source>
</evidence>
<evidence type="ECO:0008006" key="3">
    <source>
        <dbReference type="Google" id="ProtNLM"/>
    </source>
</evidence>
<evidence type="ECO:0000313" key="2">
    <source>
        <dbReference type="Proteomes" id="UP000069940"/>
    </source>
</evidence>
<dbReference type="EnsemblMetazoa" id="AALFPA23_016398.R23907">
    <property type="protein sequence ID" value="AALFPA23_016398.P23907"/>
    <property type="gene ID" value="AALFPA23_016398"/>
</dbReference>
<proteinExistence type="predicted"/>